<sequence>MISGGINFFGTKKKSGFPSCMINLIFHIACYDLISPFSYFILLNFVFLLQPFSFSFSFFVCLIGLGFLRLELRFEFFDGRTTCKKNH</sequence>
<proteinExistence type="predicted"/>
<accession>A0A9P6NIY7</accession>
<name>A0A9P6NIY7_9BASI</name>
<dbReference type="Proteomes" id="UP000886653">
    <property type="component" value="Unassembled WGS sequence"/>
</dbReference>
<keyword evidence="1" id="KW-0472">Membrane</keyword>
<comment type="caution">
    <text evidence="2">The sequence shown here is derived from an EMBL/GenBank/DDBJ whole genome shotgun (WGS) entry which is preliminary data.</text>
</comment>
<evidence type="ECO:0000256" key="1">
    <source>
        <dbReference type="SAM" id="Phobius"/>
    </source>
</evidence>
<organism evidence="2 3">
    <name type="scientific">Cronartium quercuum f. sp. fusiforme G11</name>
    <dbReference type="NCBI Taxonomy" id="708437"/>
    <lineage>
        <taxon>Eukaryota</taxon>
        <taxon>Fungi</taxon>
        <taxon>Dikarya</taxon>
        <taxon>Basidiomycota</taxon>
        <taxon>Pucciniomycotina</taxon>
        <taxon>Pucciniomycetes</taxon>
        <taxon>Pucciniales</taxon>
        <taxon>Coleosporiaceae</taxon>
        <taxon>Cronartium</taxon>
    </lineage>
</organism>
<reference evidence="2" key="1">
    <citation type="submission" date="2013-11" db="EMBL/GenBank/DDBJ databases">
        <title>Genome sequence of the fusiform rust pathogen reveals effectors for host alternation and coevolution with pine.</title>
        <authorList>
            <consortium name="DOE Joint Genome Institute"/>
            <person name="Smith K."/>
            <person name="Pendleton A."/>
            <person name="Kubisiak T."/>
            <person name="Anderson C."/>
            <person name="Salamov A."/>
            <person name="Aerts A."/>
            <person name="Riley R."/>
            <person name="Clum A."/>
            <person name="Lindquist E."/>
            <person name="Ence D."/>
            <person name="Campbell M."/>
            <person name="Kronenberg Z."/>
            <person name="Feau N."/>
            <person name="Dhillon B."/>
            <person name="Hamelin R."/>
            <person name="Burleigh J."/>
            <person name="Smith J."/>
            <person name="Yandell M."/>
            <person name="Nelson C."/>
            <person name="Grigoriev I."/>
            <person name="Davis J."/>
        </authorList>
    </citation>
    <scope>NUCLEOTIDE SEQUENCE</scope>
    <source>
        <strain evidence="2">G11</strain>
    </source>
</reference>
<keyword evidence="1" id="KW-1133">Transmembrane helix</keyword>
<keyword evidence="1" id="KW-0812">Transmembrane</keyword>
<evidence type="ECO:0000313" key="3">
    <source>
        <dbReference type="Proteomes" id="UP000886653"/>
    </source>
</evidence>
<protein>
    <submittedName>
        <fullName evidence="2">Uncharacterized protein</fullName>
    </submittedName>
</protein>
<feature type="transmembrane region" description="Helical" evidence="1">
    <location>
        <begin position="48"/>
        <end position="70"/>
    </location>
</feature>
<dbReference type="EMBL" id="MU167284">
    <property type="protein sequence ID" value="KAG0145037.1"/>
    <property type="molecule type" value="Genomic_DNA"/>
</dbReference>
<keyword evidence="3" id="KW-1185">Reference proteome</keyword>
<gene>
    <name evidence="2" type="ORF">CROQUDRAFT_591663</name>
</gene>
<feature type="transmembrane region" description="Helical" evidence="1">
    <location>
        <begin position="21"/>
        <end position="42"/>
    </location>
</feature>
<evidence type="ECO:0000313" key="2">
    <source>
        <dbReference type="EMBL" id="KAG0145037.1"/>
    </source>
</evidence>
<dbReference type="AlphaFoldDB" id="A0A9P6NIY7"/>